<keyword evidence="5" id="KW-0003">3Fe-4S</keyword>
<feature type="domain" description="DNA-directed RNA polymerase RpoA/D/Rpb3-type" evidence="6">
    <location>
        <begin position="28"/>
        <end position="278"/>
    </location>
</feature>
<evidence type="ECO:0000256" key="2">
    <source>
        <dbReference type="ARBA" id="ARBA00022490"/>
    </source>
</evidence>
<dbReference type="Gene3D" id="3.30.70.3110">
    <property type="match status" value="1"/>
</dbReference>
<dbReference type="InterPro" id="IPR022842">
    <property type="entry name" value="RNAP_Rpo3/Rpb3/RPAC1"/>
</dbReference>
<gene>
    <name evidence="7" type="primary">rpoA</name>
    <name evidence="5" type="synonym">rpo3</name>
    <name evidence="5" type="synonym">rpoD</name>
    <name evidence="7" type="ORF">MBCUT_00390</name>
</gene>
<dbReference type="InterPro" id="IPR036643">
    <property type="entry name" value="RNApol_insert_sf"/>
</dbReference>
<dbReference type="GO" id="GO:0005737">
    <property type="term" value="C:cytoplasm"/>
    <property type="evidence" value="ECO:0007669"/>
    <property type="project" value="UniProtKB-SubCell"/>
</dbReference>
<dbReference type="SUPFAM" id="SSF55257">
    <property type="entry name" value="RBP11-like subunits of RNA polymerase"/>
    <property type="match status" value="1"/>
</dbReference>
<dbReference type="GO" id="GO:0003899">
    <property type="term" value="F:DNA-directed RNA polymerase activity"/>
    <property type="evidence" value="ECO:0007669"/>
    <property type="project" value="UniProtKB-UniRule"/>
</dbReference>
<keyword evidence="1 5" id="KW-0240">DNA-directed RNA polymerase</keyword>
<protein>
    <recommendedName>
        <fullName evidence="5">DNA-directed RNA polymerase subunit Rpo3</fullName>
        <ecNumber evidence="5">2.7.7.6</ecNumber>
    </recommendedName>
    <alternativeName>
        <fullName evidence="5">DNA-directed RNA polymerase subunit D</fullName>
    </alternativeName>
</protein>
<dbReference type="PATRIC" id="fig|47311.3.peg.48"/>
<comment type="catalytic activity">
    <reaction evidence="5">
        <text>RNA(n) + a ribonucleoside 5'-triphosphate = RNA(n+1) + diphosphate</text>
        <dbReference type="Rhea" id="RHEA:21248"/>
        <dbReference type="Rhea" id="RHEA-COMP:14527"/>
        <dbReference type="Rhea" id="RHEA-COMP:17342"/>
        <dbReference type="ChEBI" id="CHEBI:33019"/>
        <dbReference type="ChEBI" id="CHEBI:61557"/>
        <dbReference type="ChEBI" id="CHEBI:140395"/>
        <dbReference type="EC" id="2.7.7.6"/>
    </reaction>
</comment>
<dbReference type="InterPro" id="IPR050518">
    <property type="entry name" value="Rpo3/RPB3_RNA_Pol_subunit"/>
</dbReference>
<evidence type="ECO:0000256" key="3">
    <source>
        <dbReference type="ARBA" id="ARBA00023163"/>
    </source>
</evidence>
<dbReference type="STRING" id="47311.MBCUT_00390"/>
<keyword evidence="3 5" id="KW-0804">Transcription</keyword>
<name>A0A166FJP9_9EURY</name>
<dbReference type="GO" id="GO:0051538">
    <property type="term" value="F:3 iron, 4 sulfur cluster binding"/>
    <property type="evidence" value="ECO:0007669"/>
    <property type="project" value="UniProtKB-KW"/>
</dbReference>
<comment type="similarity">
    <text evidence="4 5">Belongs to the archaeal Rpo3/eukaryotic RPB3 RNA polymerase subunit family.</text>
</comment>
<evidence type="ECO:0000313" key="7">
    <source>
        <dbReference type="EMBL" id="KZX17745.1"/>
    </source>
</evidence>
<sequence length="281" mass="31364">MMVLDDLEVNGEEGSNMEIEVKNKDENEITFIIRDAEVPLVNAIRRIAMMEVPKLAIEDVNIVQNDSAMFNEVLAHRLGLTPIVSDIAAIEGLNLADECDCEDYCPSCSVSFTLNKTGPGIVYSKDLSSTDSTIKSVYDTIPLLKLKNDENVELEAVAKIGFGKDHAKWMPTTVCSYKQYPKITFNEDKEVDYGCAEACPRGILKADKRSKKIKVQNLENCSMCKSCFRASENGYIDVGFEPNNFIFRIETDGAMPPEEVLLKACEILGEKADKFIKFSKE</sequence>
<evidence type="ECO:0000256" key="5">
    <source>
        <dbReference type="HAMAP-Rule" id="MF_00320"/>
    </source>
</evidence>
<dbReference type="AlphaFoldDB" id="A0A166FJP9"/>
<dbReference type="NCBIfam" id="NF001988">
    <property type="entry name" value="PRK00783.1"/>
    <property type="match status" value="1"/>
</dbReference>
<keyword evidence="8" id="KW-1185">Reference proteome</keyword>
<dbReference type="EMBL" id="LWMW01000011">
    <property type="protein sequence ID" value="KZX17745.1"/>
    <property type="molecule type" value="Genomic_DNA"/>
</dbReference>
<dbReference type="EC" id="2.7.7.6" evidence="5"/>
<keyword evidence="5 7" id="KW-0548">Nucleotidyltransferase</keyword>
<dbReference type="InterPro" id="IPR011263">
    <property type="entry name" value="DNA-dir_RNA_pol_RpoA/D/Rpb3"/>
</dbReference>
<dbReference type="CDD" id="cd07030">
    <property type="entry name" value="RNAP_D"/>
    <property type="match status" value="1"/>
</dbReference>
<feature type="binding site" evidence="5">
    <location>
        <position position="227"/>
    </location>
    <ligand>
        <name>[3Fe-4S] cluster</name>
        <dbReference type="ChEBI" id="CHEBI:21137"/>
    </ligand>
</feature>
<dbReference type="InterPro" id="IPR011262">
    <property type="entry name" value="DNA-dir_RNA_pol_insert"/>
</dbReference>
<dbReference type="Proteomes" id="UP000077275">
    <property type="component" value="Unassembled WGS sequence"/>
</dbReference>
<keyword evidence="5 7" id="KW-0808">Transferase</keyword>
<comment type="subunit">
    <text evidence="5">Part of the RNA polymerase complex.</text>
</comment>
<dbReference type="Pfam" id="PF01000">
    <property type="entry name" value="RNA_pol_A_bac"/>
    <property type="match status" value="1"/>
</dbReference>
<reference evidence="7 8" key="1">
    <citation type="submission" date="2016-04" db="EMBL/GenBank/DDBJ databases">
        <title>Genome sequence of Methanobrevibacter cuticularis DSM 11139.</title>
        <authorList>
            <person name="Poehlein A."/>
            <person name="Seedorf H."/>
            <person name="Daniel R."/>
        </authorList>
    </citation>
    <scope>NUCLEOTIDE SEQUENCE [LARGE SCALE GENOMIC DNA]</scope>
    <source>
        <strain evidence="7 8">DSM 11139</strain>
    </source>
</reference>
<keyword evidence="5" id="KW-0479">Metal-binding</keyword>
<keyword evidence="5" id="KW-0411">Iron-sulfur</keyword>
<keyword evidence="2 5" id="KW-0963">Cytoplasm</keyword>
<dbReference type="SUPFAM" id="SSF56553">
    <property type="entry name" value="Insert subdomain of RNA polymerase alpha subunit"/>
    <property type="match status" value="1"/>
</dbReference>
<organism evidence="7 8">
    <name type="scientific">Methanobrevibacter cuticularis</name>
    <dbReference type="NCBI Taxonomy" id="47311"/>
    <lineage>
        <taxon>Archaea</taxon>
        <taxon>Methanobacteriati</taxon>
        <taxon>Methanobacteriota</taxon>
        <taxon>Methanomada group</taxon>
        <taxon>Methanobacteria</taxon>
        <taxon>Methanobacteriales</taxon>
        <taxon>Methanobacteriaceae</taxon>
        <taxon>Methanobrevibacter</taxon>
    </lineage>
</organism>
<evidence type="ECO:0000259" key="6">
    <source>
        <dbReference type="SMART" id="SM00662"/>
    </source>
</evidence>
<comment type="subcellular location">
    <subcellularLocation>
        <location evidence="5">Cytoplasm</location>
    </subcellularLocation>
</comment>
<proteinExistence type="inferred from homology"/>
<feature type="binding site" evidence="5">
    <location>
        <position position="224"/>
    </location>
    <ligand>
        <name>[3Fe-4S] cluster</name>
        <dbReference type="ChEBI" id="CHEBI:21137"/>
    </ligand>
</feature>
<dbReference type="Gene3D" id="2.170.120.12">
    <property type="entry name" value="DNA-directed RNA polymerase, insert domain"/>
    <property type="match status" value="1"/>
</dbReference>
<dbReference type="Pfam" id="PF01193">
    <property type="entry name" value="RNA_pol_L"/>
    <property type="match status" value="1"/>
</dbReference>
<evidence type="ECO:0000313" key="8">
    <source>
        <dbReference type="Proteomes" id="UP000077275"/>
    </source>
</evidence>
<dbReference type="PANTHER" id="PTHR11800">
    <property type="entry name" value="DNA-DIRECTED RNA POLYMERASE"/>
    <property type="match status" value="1"/>
</dbReference>
<dbReference type="GO" id="GO:0046983">
    <property type="term" value="F:protein dimerization activity"/>
    <property type="evidence" value="ECO:0007669"/>
    <property type="project" value="InterPro"/>
</dbReference>
<dbReference type="HAMAP" id="MF_00320">
    <property type="entry name" value="RNApol_arch_Rpo3"/>
    <property type="match status" value="1"/>
</dbReference>
<keyword evidence="5" id="KW-0408">Iron</keyword>
<dbReference type="GO" id="GO:0046872">
    <property type="term" value="F:metal ion binding"/>
    <property type="evidence" value="ECO:0007669"/>
    <property type="project" value="UniProtKB-KW"/>
</dbReference>
<comment type="cofactor">
    <cofactor evidence="5">
        <name>[3Fe-4S] cluster</name>
        <dbReference type="ChEBI" id="CHEBI:21137"/>
    </cofactor>
    <text evidence="5">Binds 1 [3Fe-4S] cluster.</text>
</comment>
<feature type="binding site" evidence="5">
    <location>
        <position position="221"/>
    </location>
    <ligand>
        <name>[3Fe-4S] cluster</name>
        <dbReference type="ChEBI" id="CHEBI:21137"/>
    </ligand>
</feature>
<evidence type="ECO:0000256" key="4">
    <source>
        <dbReference type="ARBA" id="ARBA00025804"/>
    </source>
</evidence>
<dbReference type="SMART" id="SM00662">
    <property type="entry name" value="RPOLD"/>
    <property type="match status" value="1"/>
</dbReference>
<dbReference type="GO" id="GO:0006351">
    <property type="term" value="P:DNA-templated transcription"/>
    <property type="evidence" value="ECO:0007669"/>
    <property type="project" value="UniProtKB-UniRule"/>
</dbReference>
<dbReference type="PANTHER" id="PTHR11800:SF2">
    <property type="entry name" value="DNA-DIRECTED RNA POLYMERASE II SUBUNIT RPB3"/>
    <property type="match status" value="1"/>
</dbReference>
<dbReference type="GO" id="GO:0000428">
    <property type="term" value="C:DNA-directed RNA polymerase complex"/>
    <property type="evidence" value="ECO:0007669"/>
    <property type="project" value="UniProtKB-KW"/>
</dbReference>
<comment type="function">
    <text evidence="5">DNA-dependent RNA polymerase (RNAP) catalyzes the transcription of DNA into RNA using the four ribonucleoside triphosphates as substrates.</text>
</comment>
<dbReference type="GO" id="GO:0003677">
    <property type="term" value="F:DNA binding"/>
    <property type="evidence" value="ECO:0007669"/>
    <property type="project" value="UniProtKB-UniRule"/>
</dbReference>
<comment type="caution">
    <text evidence="7">The sequence shown here is derived from an EMBL/GenBank/DDBJ whole genome shotgun (WGS) entry which is preliminary data.</text>
</comment>
<evidence type="ECO:0000256" key="1">
    <source>
        <dbReference type="ARBA" id="ARBA00022478"/>
    </source>
</evidence>
<dbReference type="Gene3D" id="3.30.1360.10">
    <property type="entry name" value="RNA polymerase, RBP11-like subunit"/>
    <property type="match status" value="1"/>
</dbReference>
<accession>A0A166FJP9</accession>
<dbReference type="InterPro" id="IPR036603">
    <property type="entry name" value="RBP11-like"/>
</dbReference>